<comment type="caution">
    <text evidence="1">The sequence shown here is derived from an EMBL/GenBank/DDBJ whole genome shotgun (WGS) entry which is preliminary data.</text>
</comment>
<dbReference type="Proteomes" id="UP001295684">
    <property type="component" value="Unassembled WGS sequence"/>
</dbReference>
<reference evidence="1" key="1">
    <citation type="submission" date="2023-07" db="EMBL/GenBank/DDBJ databases">
        <authorList>
            <consortium name="AG Swart"/>
            <person name="Singh M."/>
            <person name="Singh A."/>
            <person name="Seah K."/>
            <person name="Emmerich C."/>
        </authorList>
    </citation>
    <scope>NUCLEOTIDE SEQUENCE</scope>
    <source>
        <strain evidence="1">DP1</strain>
    </source>
</reference>
<evidence type="ECO:0000313" key="1">
    <source>
        <dbReference type="EMBL" id="CAI2386112.1"/>
    </source>
</evidence>
<gene>
    <name evidence="1" type="ORF">ECRASSUSDP1_LOCUS27715</name>
</gene>
<evidence type="ECO:0000313" key="2">
    <source>
        <dbReference type="Proteomes" id="UP001295684"/>
    </source>
</evidence>
<dbReference type="EMBL" id="CAMPGE010028598">
    <property type="protein sequence ID" value="CAI2386112.1"/>
    <property type="molecule type" value="Genomic_DNA"/>
</dbReference>
<keyword evidence="2" id="KW-1185">Reference proteome</keyword>
<proteinExistence type="predicted"/>
<sequence length="117" mass="12974">MLKYLFSELKVKVFALDFLPRKLKGSEGDRSSRKAAFPDFLSLASPLFSSFGVIGDHQKSSLLDLLLLSFKVFDNCCIILGTRGEHSSVSPQDTKSSLQISWCPIIGLICVSEFIKN</sequence>
<organism evidence="1 2">
    <name type="scientific">Euplotes crassus</name>
    <dbReference type="NCBI Taxonomy" id="5936"/>
    <lineage>
        <taxon>Eukaryota</taxon>
        <taxon>Sar</taxon>
        <taxon>Alveolata</taxon>
        <taxon>Ciliophora</taxon>
        <taxon>Intramacronucleata</taxon>
        <taxon>Spirotrichea</taxon>
        <taxon>Hypotrichia</taxon>
        <taxon>Euplotida</taxon>
        <taxon>Euplotidae</taxon>
        <taxon>Moneuplotes</taxon>
    </lineage>
</organism>
<name>A0AAD1Y7P6_EUPCR</name>
<accession>A0AAD1Y7P6</accession>
<protein>
    <submittedName>
        <fullName evidence="1">Uncharacterized protein</fullName>
    </submittedName>
</protein>
<dbReference type="AlphaFoldDB" id="A0AAD1Y7P6"/>